<reference evidence="1 2" key="1">
    <citation type="submission" date="2018-06" db="EMBL/GenBank/DDBJ databases">
        <title>Genomic Encyclopedia of Type Strains, Phase IV (KMG-IV): sequencing the most valuable type-strain genomes for metagenomic binning, comparative biology and taxonomic classification.</title>
        <authorList>
            <person name="Goeker M."/>
        </authorList>
    </citation>
    <scope>NUCLEOTIDE SEQUENCE [LARGE SCALE GENOMIC DNA]</scope>
    <source>
        <strain evidence="1 2">DSM 26720</strain>
    </source>
</reference>
<comment type="caution">
    <text evidence="1">The sequence shown here is derived from an EMBL/GenBank/DDBJ whole genome shotgun (WGS) entry which is preliminary data.</text>
</comment>
<protein>
    <submittedName>
        <fullName evidence="1">Uncharacterized protein</fullName>
    </submittedName>
</protein>
<gene>
    <name evidence="1" type="ORF">C7374_10454</name>
</gene>
<name>A0A364JVS0_9HYPH</name>
<dbReference type="AlphaFoldDB" id="A0A364JVS0"/>
<evidence type="ECO:0000313" key="1">
    <source>
        <dbReference type="EMBL" id="RAK29996.1"/>
    </source>
</evidence>
<sequence>MSGFLTILTSVLAPIAKQAVVSAGHELVDYLNMILS</sequence>
<dbReference type="Proteomes" id="UP000249453">
    <property type="component" value="Unassembled WGS sequence"/>
</dbReference>
<dbReference type="EMBL" id="QLMK01000004">
    <property type="protein sequence ID" value="RAK29996.1"/>
    <property type="molecule type" value="Genomic_DNA"/>
</dbReference>
<accession>A0A364JVS0</accession>
<proteinExistence type="predicted"/>
<keyword evidence="2" id="KW-1185">Reference proteome</keyword>
<evidence type="ECO:0000313" key="2">
    <source>
        <dbReference type="Proteomes" id="UP000249453"/>
    </source>
</evidence>
<organism evidence="1 2">
    <name type="scientific">Falsochrobactrum ovis</name>
    <dbReference type="NCBI Taxonomy" id="1293442"/>
    <lineage>
        <taxon>Bacteria</taxon>
        <taxon>Pseudomonadati</taxon>
        <taxon>Pseudomonadota</taxon>
        <taxon>Alphaproteobacteria</taxon>
        <taxon>Hyphomicrobiales</taxon>
        <taxon>Brucellaceae</taxon>
        <taxon>Falsochrobactrum</taxon>
    </lineage>
</organism>